<dbReference type="GO" id="GO:0030956">
    <property type="term" value="C:glutamyl-tRNA(Gln) amidotransferase complex"/>
    <property type="evidence" value="ECO:0007669"/>
    <property type="project" value="UniProtKB-UniRule"/>
</dbReference>
<keyword evidence="3" id="KW-0808">Transferase</keyword>
<keyword evidence="4" id="KW-1185">Reference proteome</keyword>
<dbReference type="GO" id="GO:0050567">
    <property type="term" value="F:glutaminyl-tRNA synthase (glutamine-hydrolyzing) activity"/>
    <property type="evidence" value="ECO:0007669"/>
    <property type="project" value="UniProtKB-UniRule"/>
</dbReference>
<comment type="function">
    <text evidence="2">Allows the formation of correctly charged Gln-tRNA(Gln) through the transamidation of misacylated Glu-tRNA(Gln) in the mitochondria. The reaction takes place in the presence of glutamine and ATP through an activated gamma-phospho-Glu-tRNA(Gln).</text>
</comment>
<keyword evidence="2" id="KW-0648">Protein biosynthesis</keyword>
<keyword evidence="1 2" id="KW-0547">Nucleotide-binding</keyword>
<dbReference type="GO" id="GO:0005739">
    <property type="term" value="C:mitochondrion"/>
    <property type="evidence" value="ECO:0007669"/>
    <property type="project" value="UniProtKB-SubCell"/>
</dbReference>
<keyword evidence="2" id="KW-0496">Mitochondrion</keyword>
<accession>A0A443SK45</accession>
<dbReference type="Proteomes" id="UP000288716">
    <property type="component" value="Unassembled WGS sequence"/>
</dbReference>
<dbReference type="InterPro" id="IPR003837">
    <property type="entry name" value="GatC"/>
</dbReference>
<comment type="catalytic activity">
    <reaction evidence="2">
        <text>L-glutamyl-tRNA(Gln) + L-glutamine + ATP + H2O = L-glutaminyl-tRNA(Gln) + L-glutamate + ADP + phosphate + H(+)</text>
        <dbReference type="Rhea" id="RHEA:17521"/>
        <dbReference type="Rhea" id="RHEA-COMP:9681"/>
        <dbReference type="Rhea" id="RHEA-COMP:9684"/>
        <dbReference type="ChEBI" id="CHEBI:15377"/>
        <dbReference type="ChEBI" id="CHEBI:15378"/>
        <dbReference type="ChEBI" id="CHEBI:29985"/>
        <dbReference type="ChEBI" id="CHEBI:30616"/>
        <dbReference type="ChEBI" id="CHEBI:43474"/>
        <dbReference type="ChEBI" id="CHEBI:58359"/>
        <dbReference type="ChEBI" id="CHEBI:78520"/>
        <dbReference type="ChEBI" id="CHEBI:78521"/>
        <dbReference type="ChEBI" id="CHEBI:456216"/>
    </reaction>
</comment>
<dbReference type="STRING" id="299467.A0A443SK45"/>
<evidence type="ECO:0000313" key="4">
    <source>
        <dbReference type="Proteomes" id="UP000288716"/>
    </source>
</evidence>
<comment type="subcellular location">
    <subcellularLocation>
        <location evidence="2">Mitochondrion</location>
    </subcellularLocation>
</comment>
<dbReference type="InterPro" id="IPR036113">
    <property type="entry name" value="Asp/Glu-ADT_sf_sub_c"/>
</dbReference>
<evidence type="ECO:0000313" key="3">
    <source>
        <dbReference type="EMBL" id="RWS27896.1"/>
    </source>
</evidence>
<dbReference type="GO" id="GO:0006450">
    <property type="term" value="P:regulation of translational fidelity"/>
    <property type="evidence" value="ECO:0007669"/>
    <property type="project" value="InterPro"/>
</dbReference>
<dbReference type="GO" id="GO:0032543">
    <property type="term" value="P:mitochondrial translation"/>
    <property type="evidence" value="ECO:0007669"/>
    <property type="project" value="UniProtKB-UniRule"/>
</dbReference>
<dbReference type="GO" id="GO:0016740">
    <property type="term" value="F:transferase activity"/>
    <property type="evidence" value="ECO:0007669"/>
    <property type="project" value="UniProtKB-KW"/>
</dbReference>
<dbReference type="EMBL" id="NCKV01001700">
    <property type="protein sequence ID" value="RWS27896.1"/>
    <property type="molecule type" value="Genomic_DNA"/>
</dbReference>
<dbReference type="AlphaFoldDB" id="A0A443SK45"/>
<comment type="caution">
    <text evidence="3">The sequence shown here is derived from an EMBL/GenBank/DDBJ whole genome shotgun (WGS) entry which is preliminary data.</text>
</comment>
<comment type="subunit">
    <text evidence="2">Subunit of the heterotrimeric GatCAB amidotransferase (AdT) complex, composed of A, B and C subunits.</text>
</comment>
<dbReference type="Pfam" id="PF02686">
    <property type="entry name" value="GatC"/>
    <property type="match status" value="1"/>
</dbReference>
<reference evidence="3 4" key="1">
    <citation type="journal article" date="2018" name="Gigascience">
        <title>Genomes of trombidid mites reveal novel predicted allergens and laterally-transferred genes associated with secondary metabolism.</title>
        <authorList>
            <person name="Dong X."/>
            <person name="Chaisiri K."/>
            <person name="Xia D."/>
            <person name="Armstrong S.D."/>
            <person name="Fang Y."/>
            <person name="Donnelly M.J."/>
            <person name="Kadowaki T."/>
            <person name="McGarry J.W."/>
            <person name="Darby A.C."/>
            <person name="Makepeace B.L."/>
        </authorList>
    </citation>
    <scope>NUCLEOTIDE SEQUENCE [LARGE SCALE GENOMIC DNA]</scope>
    <source>
        <strain evidence="3">UoL-UT</strain>
    </source>
</reference>
<dbReference type="VEuPathDB" id="VectorBase:LDEU004144"/>
<comment type="similarity">
    <text evidence="2">Belongs to the GatC family.</text>
</comment>
<gene>
    <name evidence="3" type="ORF">B4U80_03203</name>
</gene>
<dbReference type="EC" id="6.3.5.-" evidence="2"/>
<keyword evidence="2" id="KW-0436">Ligase</keyword>
<dbReference type="HAMAP" id="MF_00122">
    <property type="entry name" value="GatC"/>
    <property type="match status" value="1"/>
</dbReference>
<dbReference type="GO" id="GO:0070681">
    <property type="term" value="P:glutaminyl-tRNAGln biosynthesis via transamidation"/>
    <property type="evidence" value="ECO:0007669"/>
    <property type="project" value="UniProtKB-UniRule"/>
</dbReference>
<dbReference type="GO" id="GO:0005524">
    <property type="term" value="F:ATP binding"/>
    <property type="evidence" value="ECO:0007669"/>
    <property type="project" value="UniProtKB-KW"/>
</dbReference>
<keyword evidence="2" id="KW-0067">ATP-binding</keyword>
<protein>
    <recommendedName>
        <fullName evidence="2">Glutamyl-tRNA(Gln) amidotransferase subunit C, mitochondrial</fullName>
        <shortName evidence="2">Glu-AdT subunit C</shortName>
        <ecNumber evidence="2">6.3.5.-</ecNumber>
    </recommendedName>
</protein>
<name>A0A443SK45_9ACAR</name>
<evidence type="ECO:0000256" key="2">
    <source>
        <dbReference type="HAMAP-Rule" id="MF_03149"/>
    </source>
</evidence>
<dbReference type="SUPFAM" id="SSF141000">
    <property type="entry name" value="Glu-tRNAGln amidotransferase C subunit"/>
    <property type="match status" value="1"/>
</dbReference>
<dbReference type="OrthoDB" id="5394539at2759"/>
<sequence length="116" mass="13312">MSRSPQELKKLVVLLEKLSLVNFANIEGIRRLEEAIKFADRLKEVNTDGVEPMYSVLEDQCLSLREDKVEKYNRKDVQQNASVVVEDYFVAPPGNIPLKPIADYFNEKKVAQSKRS</sequence>
<evidence type="ECO:0000256" key="1">
    <source>
        <dbReference type="ARBA" id="ARBA00022741"/>
    </source>
</evidence>
<proteinExistence type="inferred from homology"/>
<organism evidence="3 4">
    <name type="scientific">Leptotrombidium deliense</name>
    <dbReference type="NCBI Taxonomy" id="299467"/>
    <lineage>
        <taxon>Eukaryota</taxon>
        <taxon>Metazoa</taxon>
        <taxon>Ecdysozoa</taxon>
        <taxon>Arthropoda</taxon>
        <taxon>Chelicerata</taxon>
        <taxon>Arachnida</taxon>
        <taxon>Acari</taxon>
        <taxon>Acariformes</taxon>
        <taxon>Trombidiformes</taxon>
        <taxon>Prostigmata</taxon>
        <taxon>Anystina</taxon>
        <taxon>Parasitengona</taxon>
        <taxon>Trombiculoidea</taxon>
        <taxon>Trombiculidae</taxon>
        <taxon>Leptotrombidium</taxon>
    </lineage>
</organism>
<dbReference type="PANTHER" id="PTHR15004:SF0">
    <property type="entry name" value="GLUTAMYL-TRNA(GLN) AMIDOTRANSFERASE SUBUNIT C, MITOCHONDRIAL"/>
    <property type="match status" value="1"/>
</dbReference>
<dbReference type="PANTHER" id="PTHR15004">
    <property type="entry name" value="GLUTAMYL-TRNA(GLN) AMIDOTRANSFERASE SUBUNIT C, MITOCHONDRIAL"/>
    <property type="match status" value="1"/>
</dbReference>